<dbReference type="EMBL" id="FQXC01000004">
    <property type="protein sequence ID" value="SHH87248.1"/>
    <property type="molecule type" value="Genomic_DNA"/>
</dbReference>
<feature type="transmembrane region" description="Helical" evidence="1">
    <location>
        <begin position="28"/>
        <end position="46"/>
    </location>
</feature>
<dbReference type="InterPro" id="IPR046719">
    <property type="entry name" value="DUF6611"/>
</dbReference>
<keyword evidence="1" id="KW-1133">Transmembrane helix</keyword>
<evidence type="ECO:0000256" key="1">
    <source>
        <dbReference type="SAM" id="Phobius"/>
    </source>
</evidence>
<feature type="transmembrane region" description="Helical" evidence="1">
    <location>
        <begin position="58"/>
        <end position="77"/>
    </location>
</feature>
<dbReference type="Pfam" id="PF20315">
    <property type="entry name" value="DUF6611"/>
    <property type="match status" value="1"/>
</dbReference>
<evidence type="ECO:0000313" key="3">
    <source>
        <dbReference type="Proteomes" id="UP000184221"/>
    </source>
</evidence>
<protein>
    <submittedName>
        <fullName evidence="2">Uncharacterized protein</fullName>
    </submittedName>
</protein>
<proteinExistence type="predicted"/>
<reference evidence="2 3" key="1">
    <citation type="submission" date="2016-11" db="EMBL/GenBank/DDBJ databases">
        <authorList>
            <person name="Jaros S."/>
            <person name="Januszkiewicz K."/>
            <person name="Wedrychowicz H."/>
        </authorList>
    </citation>
    <scope>NUCLEOTIDE SEQUENCE [LARGE SCALE GENOMIC DNA]</scope>
    <source>
        <strain evidence="2 3">DSM 29431</strain>
    </source>
</reference>
<gene>
    <name evidence="2" type="ORF">SAMN05443551_3487</name>
</gene>
<accession>A0A1M5WIM0</accession>
<name>A0A1M5WIM0_9RHOB</name>
<sequence length="93" mass="10315">MSEPADRPKPSPVFHEKRTYRQRRLMDAARLAPILALLLWLLPLIWPQSGDARVSSAAALIYIFAVWAGVIVLTFGLSRALGSRMEDDPGSDP</sequence>
<keyword evidence="1" id="KW-0472">Membrane</keyword>
<dbReference type="AlphaFoldDB" id="A0A1M5WIM0"/>
<organism evidence="2 3">
    <name type="scientific">Marivita hallyeonensis</name>
    <dbReference type="NCBI Taxonomy" id="996342"/>
    <lineage>
        <taxon>Bacteria</taxon>
        <taxon>Pseudomonadati</taxon>
        <taxon>Pseudomonadota</taxon>
        <taxon>Alphaproteobacteria</taxon>
        <taxon>Rhodobacterales</taxon>
        <taxon>Roseobacteraceae</taxon>
        <taxon>Marivita</taxon>
    </lineage>
</organism>
<keyword evidence="3" id="KW-1185">Reference proteome</keyword>
<keyword evidence="1" id="KW-0812">Transmembrane</keyword>
<dbReference type="STRING" id="996342.SAMN05443551_3487"/>
<dbReference type="OrthoDB" id="7871801at2"/>
<evidence type="ECO:0000313" key="2">
    <source>
        <dbReference type="EMBL" id="SHH87248.1"/>
    </source>
</evidence>
<dbReference type="RefSeq" id="WP_072779301.1">
    <property type="nucleotide sequence ID" value="NZ_FQXC01000004.1"/>
</dbReference>
<dbReference type="Proteomes" id="UP000184221">
    <property type="component" value="Unassembled WGS sequence"/>
</dbReference>